<evidence type="ECO:0000313" key="1">
    <source>
        <dbReference type="EMBL" id="CAB4142297.1"/>
    </source>
</evidence>
<proteinExistence type="predicted"/>
<organism evidence="1">
    <name type="scientific">uncultured Caudovirales phage</name>
    <dbReference type="NCBI Taxonomy" id="2100421"/>
    <lineage>
        <taxon>Viruses</taxon>
        <taxon>Duplodnaviria</taxon>
        <taxon>Heunggongvirae</taxon>
        <taxon>Uroviricota</taxon>
        <taxon>Caudoviricetes</taxon>
        <taxon>Peduoviridae</taxon>
        <taxon>Maltschvirus</taxon>
        <taxon>Maltschvirus maltsch</taxon>
    </lineage>
</organism>
<dbReference type="EMBL" id="LR796420">
    <property type="protein sequence ID" value="CAB4142297.1"/>
    <property type="molecule type" value="Genomic_DNA"/>
</dbReference>
<name>A0A6J5M9E2_9CAUD</name>
<reference evidence="1" key="1">
    <citation type="submission" date="2020-04" db="EMBL/GenBank/DDBJ databases">
        <authorList>
            <person name="Chiriac C."/>
            <person name="Salcher M."/>
            <person name="Ghai R."/>
            <person name="Kavagutti S V."/>
        </authorList>
    </citation>
    <scope>NUCLEOTIDE SEQUENCE</scope>
</reference>
<accession>A0A6J5M9E2</accession>
<protein>
    <submittedName>
        <fullName evidence="1">Uncharacterized protein</fullName>
    </submittedName>
</protein>
<sequence>MSKSKSKQFRIGEHAIGGIIEARVTKEEPEYELVEVKALDWNDPETVVMSDWAETDSPVWKQGINDTLHEMTTSYYADKVMAWINSQISKVKK</sequence>
<gene>
    <name evidence="1" type="ORF">UFOVP449_36</name>
</gene>